<keyword evidence="2" id="KW-1185">Reference proteome</keyword>
<evidence type="ECO:0000313" key="2">
    <source>
        <dbReference type="Proteomes" id="UP000236161"/>
    </source>
</evidence>
<dbReference type="AlphaFoldDB" id="A0A2H9ZTL8"/>
<gene>
    <name evidence="1" type="ORF">AXF42_Ash019375</name>
</gene>
<protein>
    <submittedName>
        <fullName evidence="1">UPF0496 protein 4</fullName>
    </submittedName>
</protein>
<dbReference type="OrthoDB" id="694709at2759"/>
<reference evidence="1 2" key="1">
    <citation type="journal article" date="2017" name="Nature">
        <title>The Apostasia genome and the evolution of orchids.</title>
        <authorList>
            <person name="Zhang G.Q."/>
            <person name="Liu K.W."/>
            <person name="Li Z."/>
            <person name="Lohaus R."/>
            <person name="Hsiao Y.Y."/>
            <person name="Niu S.C."/>
            <person name="Wang J.Y."/>
            <person name="Lin Y.C."/>
            <person name="Xu Q."/>
            <person name="Chen L.J."/>
            <person name="Yoshida K."/>
            <person name="Fujiwara S."/>
            <person name="Wang Z.W."/>
            <person name="Zhang Y.Q."/>
            <person name="Mitsuda N."/>
            <person name="Wang M."/>
            <person name="Liu G.H."/>
            <person name="Pecoraro L."/>
            <person name="Huang H.X."/>
            <person name="Xiao X.J."/>
            <person name="Lin M."/>
            <person name="Wu X.Y."/>
            <person name="Wu W.L."/>
            <person name="Chen Y.Y."/>
            <person name="Chang S.B."/>
            <person name="Sakamoto S."/>
            <person name="Ohme-Takagi M."/>
            <person name="Yagi M."/>
            <person name="Zeng S.J."/>
            <person name="Shen C.Y."/>
            <person name="Yeh C.M."/>
            <person name="Luo Y.B."/>
            <person name="Tsai W.C."/>
            <person name="Van de Peer Y."/>
            <person name="Liu Z.J."/>
        </authorList>
    </citation>
    <scope>NUCLEOTIDE SEQUENCE [LARGE SCALE GENOMIC DNA]</scope>
    <source>
        <strain evidence="2">cv. Shenzhen</strain>
        <tissue evidence="1">Stem</tissue>
    </source>
</reference>
<dbReference type="PANTHER" id="PTHR31509">
    <property type="entry name" value="BPS1-LIKE PROTEIN"/>
    <property type="match status" value="1"/>
</dbReference>
<proteinExistence type="predicted"/>
<name>A0A2H9ZTL8_9ASPA</name>
<sequence>MTLTEMYGSALPLFFSFSSKKQAPGDSSKPFEEALIARLRSLTPIPDSSSSIPLSWICRAVDLLSLTLADATALISDPSLCGGSDLAALEFYLDSTVALLDACNAISAAANRLQRGRLVVRLALRLLSFCTSPNNRSRARSAISEWKAGAATPHRRSASDLLDRLRPKGLPRGRITAVRRVIYAVEAVSDLVTSCVLLVLEEKGDLVGRIRVSSELTWGAAYNEVTSAVSAKLQRAIVAAEVEEAEASLRTLAAVFDEEVGGGEITERLRMAIGTAEKVTEELTERLEDLTNAVNGLFRVALETRDAAMQCFRVGSPKYIAHGTWCEVSKVAASGRMLNICFMPEIFPKSLDLLVT</sequence>
<accession>A0A2H9ZTL8</accession>
<dbReference type="Proteomes" id="UP000236161">
    <property type="component" value="Unassembled WGS sequence"/>
</dbReference>
<organism evidence="1 2">
    <name type="scientific">Apostasia shenzhenica</name>
    <dbReference type="NCBI Taxonomy" id="1088818"/>
    <lineage>
        <taxon>Eukaryota</taxon>
        <taxon>Viridiplantae</taxon>
        <taxon>Streptophyta</taxon>
        <taxon>Embryophyta</taxon>
        <taxon>Tracheophyta</taxon>
        <taxon>Spermatophyta</taxon>
        <taxon>Magnoliopsida</taxon>
        <taxon>Liliopsida</taxon>
        <taxon>Asparagales</taxon>
        <taxon>Orchidaceae</taxon>
        <taxon>Apostasioideae</taxon>
        <taxon>Apostasia</taxon>
    </lineage>
</organism>
<dbReference type="EMBL" id="KZ454129">
    <property type="protein sequence ID" value="PKA46634.1"/>
    <property type="molecule type" value="Genomic_DNA"/>
</dbReference>
<evidence type="ECO:0000313" key="1">
    <source>
        <dbReference type="EMBL" id="PKA46634.1"/>
    </source>
</evidence>
<dbReference type="STRING" id="1088818.A0A2H9ZTL8"/>